<dbReference type="AlphaFoldDB" id="A0A3M7SMD0"/>
<protein>
    <submittedName>
        <fullName evidence="1">Uncharacterized protein</fullName>
    </submittedName>
</protein>
<reference evidence="1 2" key="1">
    <citation type="journal article" date="2018" name="Sci. Rep.">
        <title>Genomic signatures of local adaptation to the degree of environmental predictability in rotifers.</title>
        <authorList>
            <person name="Franch-Gras L."/>
            <person name="Hahn C."/>
            <person name="Garcia-Roger E.M."/>
            <person name="Carmona M.J."/>
            <person name="Serra M."/>
            <person name="Gomez A."/>
        </authorList>
    </citation>
    <scope>NUCLEOTIDE SEQUENCE [LARGE SCALE GENOMIC DNA]</scope>
    <source>
        <strain evidence="1">HYR1</strain>
    </source>
</reference>
<evidence type="ECO:0000313" key="1">
    <source>
        <dbReference type="EMBL" id="RNA36994.1"/>
    </source>
</evidence>
<evidence type="ECO:0000313" key="2">
    <source>
        <dbReference type="Proteomes" id="UP000276133"/>
    </source>
</evidence>
<gene>
    <name evidence="1" type="ORF">BpHYR1_011931</name>
</gene>
<proteinExistence type="predicted"/>
<dbReference type="Proteomes" id="UP000276133">
    <property type="component" value="Unassembled WGS sequence"/>
</dbReference>
<name>A0A3M7SMD0_BRAPC</name>
<sequence length="128" mass="14838">MSKKIINNSSMKNLVFRTSVFDKMHQTNKKTKHFGSSRLGELWSSITRTILVLNKDLSRDGIWVFWIVKTFLKISCIRITSWNQKIRLQQSGLRRRLTKEAVYDSCFTVVIGNRLVRGCVVDKLTDSA</sequence>
<dbReference type="EMBL" id="REGN01001107">
    <property type="protein sequence ID" value="RNA36994.1"/>
    <property type="molecule type" value="Genomic_DNA"/>
</dbReference>
<keyword evidence="2" id="KW-1185">Reference proteome</keyword>
<organism evidence="1 2">
    <name type="scientific">Brachionus plicatilis</name>
    <name type="common">Marine rotifer</name>
    <name type="synonym">Brachionus muelleri</name>
    <dbReference type="NCBI Taxonomy" id="10195"/>
    <lineage>
        <taxon>Eukaryota</taxon>
        <taxon>Metazoa</taxon>
        <taxon>Spiralia</taxon>
        <taxon>Gnathifera</taxon>
        <taxon>Rotifera</taxon>
        <taxon>Eurotatoria</taxon>
        <taxon>Monogononta</taxon>
        <taxon>Pseudotrocha</taxon>
        <taxon>Ploima</taxon>
        <taxon>Brachionidae</taxon>
        <taxon>Brachionus</taxon>
    </lineage>
</organism>
<accession>A0A3M7SMD0</accession>
<comment type="caution">
    <text evidence="1">The sequence shown here is derived from an EMBL/GenBank/DDBJ whole genome shotgun (WGS) entry which is preliminary data.</text>
</comment>